<sequence>MPTIIAICPYCRAGGVRAKNYAVGASATCPKCKSNFTLMPEDDPPDWAKGSAEASVLSAPPVEKPKLPAAAETQPTAAALSDVTEPSPVLPAELKPKPAVTTAPSFDPPAPADMGLVFALLAFILVGPAVLASQLPYGRIIALVFAAGGLVGGLLCLGAEGKARVAGLGAAALHFLGIVALLFLPSWLGHYPSSSDEKPEELKGPHAVDLNSGAPAPISPTDWLNASTVSWQSGNVRVTVRAAVGPLELSGPKGAKRTTKEPYLRLAIRVRNTGFEHELPLSGWAAGQSTDGVRVLDASDRPLKIAAFESAWAPERGKPTTGALPGHTSEVVLVFAPPPAKSEFVRVQLSGAAVGAPDEIRFRAGFSARGSFP</sequence>
<feature type="transmembrane region" description="Helical" evidence="2">
    <location>
        <begin position="114"/>
        <end position="131"/>
    </location>
</feature>
<evidence type="ECO:0000256" key="1">
    <source>
        <dbReference type="SAM" id="MobiDB-lite"/>
    </source>
</evidence>
<dbReference type="EMBL" id="LR593886">
    <property type="protein sequence ID" value="VTR97211.1"/>
    <property type="molecule type" value="Genomic_DNA"/>
</dbReference>
<feature type="transmembrane region" description="Helical" evidence="2">
    <location>
        <begin position="137"/>
        <end position="158"/>
    </location>
</feature>
<feature type="region of interest" description="Disordered" evidence="1">
    <location>
        <begin position="66"/>
        <end position="86"/>
    </location>
</feature>
<keyword evidence="4" id="KW-1185">Reference proteome</keyword>
<dbReference type="AlphaFoldDB" id="A0A6P2D7A5"/>
<gene>
    <name evidence="3" type="ORF">SOIL9_08340</name>
</gene>
<feature type="transmembrane region" description="Helical" evidence="2">
    <location>
        <begin position="165"/>
        <end position="188"/>
    </location>
</feature>
<protein>
    <recommendedName>
        <fullName evidence="5">DUF4352 domain-containing protein</fullName>
    </recommendedName>
</protein>
<keyword evidence="2" id="KW-1133">Transmembrane helix</keyword>
<reference evidence="3 4" key="1">
    <citation type="submission" date="2019-05" db="EMBL/GenBank/DDBJ databases">
        <authorList>
            <consortium name="Science for Life Laboratories"/>
        </authorList>
    </citation>
    <scope>NUCLEOTIDE SEQUENCE [LARGE SCALE GENOMIC DNA]</scope>
    <source>
        <strain evidence="3">Soil9</strain>
    </source>
</reference>
<name>A0A6P2D7A5_9BACT</name>
<evidence type="ECO:0000313" key="3">
    <source>
        <dbReference type="EMBL" id="VTR97211.1"/>
    </source>
</evidence>
<dbReference type="RefSeq" id="WP_162671103.1">
    <property type="nucleotide sequence ID" value="NZ_LR593886.1"/>
</dbReference>
<proteinExistence type="predicted"/>
<evidence type="ECO:0008006" key="5">
    <source>
        <dbReference type="Google" id="ProtNLM"/>
    </source>
</evidence>
<dbReference type="Proteomes" id="UP000464178">
    <property type="component" value="Chromosome"/>
</dbReference>
<keyword evidence="2" id="KW-0812">Transmembrane</keyword>
<accession>A0A6P2D7A5</accession>
<feature type="compositionally biased region" description="Low complexity" evidence="1">
    <location>
        <begin position="68"/>
        <end position="79"/>
    </location>
</feature>
<evidence type="ECO:0000313" key="4">
    <source>
        <dbReference type="Proteomes" id="UP000464178"/>
    </source>
</evidence>
<evidence type="ECO:0000256" key="2">
    <source>
        <dbReference type="SAM" id="Phobius"/>
    </source>
</evidence>
<keyword evidence="2" id="KW-0472">Membrane</keyword>
<dbReference type="KEGG" id="gms:SOIL9_08340"/>
<organism evidence="3 4">
    <name type="scientific">Gemmata massiliana</name>
    <dbReference type="NCBI Taxonomy" id="1210884"/>
    <lineage>
        <taxon>Bacteria</taxon>
        <taxon>Pseudomonadati</taxon>
        <taxon>Planctomycetota</taxon>
        <taxon>Planctomycetia</taxon>
        <taxon>Gemmatales</taxon>
        <taxon>Gemmataceae</taxon>
        <taxon>Gemmata</taxon>
    </lineage>
</organism>